<dbReference type="InterPro" id="IPR013098">
    <property type="entry name" value="Ig_I-set"/>
</dbReference>
<evidence type="ECO:0000259" key="1">
    <source>
        <dbReference type="PROSITE" id="PS50835"/>
    </source>
</evidence>
<evidence type="ECO:0000313" key="3">
    <source>
        <dbReference type="Proteomes" id="UP001558613"/>
    </source>
</evidence>
<dbReference type="Proteomes" id="UP001558613">
    <property type="component" value="Unassembled WGS sequence"/>
</dbReference>
<organism evidence="2 3">
    <name type="scientific">Cirrhinus molitorella</name>
    <name type="common">mud carp</name>
    <dbReference type="NCBI Taxonomy" id="172907"/>
    <lineage>
        <taxon>Eukaryota</taxon>
        <taxon>Metazoa</taxon>
        <taxon>Chordata</taxon>
        <taxon>Craniata</taxon>
        <taxon>Vertebrata</taxon>
        <taxon>Euteleostomi</taxon>
        <taxon>Actinopterygii</taxon>
        <taxon>Neopterygii</taxon>
        <taxon>Teleostei</taxon>
        <taxon>Ostariophysi</taxon>
        <taxon>Cypriniformes</taxon>
        <taxon>Cyprinidae</taxon>
        <taxon>Labeoninae</taxon>
        <taxon>Labeonini</taxon>
        <taxon>Cirrhinus</taxon>
    </lineage>
</organism>
<dbReference type="InterPro" id="IPR036179">
    <property type="entry name" value="Ig-like_dom_sf"/>
</dbReference>
<keyword evidence="3" id="KW-1185">Reference proteome</keyword>
<feature type="domain" description="Ig-like" evidence="1">
    <location>
        <begin position="1"/>
        <end position="36"/>
    </location>
</feature>
<proteinExistence type="predicted"/>
<protein>
    <recommendedName>
        <fullName evidence="1">Ig-like domain-containing protein</fullName>
    </recommendedName>
</protein>
<dbReference type="SMART" id="SM00408">
    <property type="entry name" value="IGc2"/>
    <property type="match status" value="1"/>
</dbReference>
<name>A0ABR3MPJ4_9TELE</name>
<dbReference type="PANTHER" id="PTHR46013">
    <property type="entry name" value="VASCULAR CELL ADHESION MOLECULE 1"/>
    <property type="match status" value="1"/>
</dbReference>
<dbReference type="InterPro" id="IPR003598">
    <property type="entry name" value="Ig_sub2"/>
</dbReference>
<dbReference type="CDD" id="cd00096">
    <property type="entry name" value="Ig"/>
    <property type="match status" value="2"/>
</dbReference>
<dbReference type="EMBL" id="JAYMGO010000010">
    <property type="protein sequence ID" value="KAL1266539.1"/>
    <property type="molecule type" value="Genomic_DNA"/>
</dbReference>
<dbReference type="InterPro" id="IPR013783">
    <property type="entry name" value="Ig-like_fold"/>
</dbReference>
<dbReference type="InterPro" id="IPR003599">
    <property type="entry name" value="Ig_sub"/>
</dbReference>
<comment type="caution">
    <text evidence="2">The sequence shown here is derived from an EMBL/GenBank/DDBJ whole genome shotgun (WGS) entry which is preliminary data.</text>
</comment>
<gene>
    <name evidence="2" type="ORF">QQF64_002214</name>
</gene>
<dbReference type="SMART" id="SM00409">
    <property type="entry name" value="IG"/>
    <property type="match status" value="1"/>
</dbReference>
<dbReference type="PROSITE" id="PS50835">
    <property type="entry name" value="IG_LIKE"/>
    <property type="match status" value="2"/>
</dbReference>
<reference evidence="2 3" key="1">
    <citation type="submission" date="2023-09" db="EMBL/GenBank/DDBJ databases">
        <authorList>
            <person name="Wang M."/>
        </authorList>
    </citation>
    <scope>NUCLEOTIDE SEQUENCE [LARGE SCALE GENOMIC DNA]</scope>
    <source>
        <strain evidence="2">GT-2023</strain>
        <tissue evidence="2">Liver</tissue>
    </source>
</reference>
<feature type="domain" description="Ig-like" evidence="1">
    <location>
        <begin position="39"/>
        <end position="122"/>
    </location>
</feature>
<sequence length="204" mass="22559">MNQTLHISNITSSDYGTYSCIASNAYGESETHTNITDPPSVTEIVVSWTTSTSVTLKCKVSGSFLHLMWKREGVPILDKHRHSFSERNQTLHISNITSSDYGTYSCIASNAYGESETHTYITGDADDVHEMYQEVPGSDEVTSVLYVYTDFIMSKESSQASDAAQPFEDFGYSLVRPTCRKETAVLYCVTNDRPTACPDAGVDK</sequence>
<dbReference type="Pfam" id="PF07679">
    <property type="entry name" value="I-set"/>
    <property type="match status" value="2"/>
</dbReference>
<dbReference type="PANTHER" id="PTHR46013:SF7">
    <property type="entry name" value="IG-LIKE DOMAIN-CONTAINING PROTEIN"/>
    <property type="match status" value="1"/>
</dbReference>
<dbReference type="InterPro" id="IPR007110">
    <property type="entry name" value="Ig-like_dom"/>
</dbReference>
<accession>A0ABR3MPJ4</accession>
<dbReference type="SUPFAM" id="SSF48726">
    <property type="entry name" value="Immunoglobulin"/>
    <property type="match status" value="2"/>
</dbReference>
<evidence type="ECO:0000313" key="2">
    <source>
        <dbReference type="EMBL" id="KAL1266539.1"/>
    </source>
</evidence>
<dbReference type="Gene3D" id="2.60.40.10">
    <property type="entry name" value="Immunoglobulins"/>
    <property type="match status" value="2"/>
</dbReference>